<dbReference type="EMBL" id="JPDN02000043">
    <property type="protein sequence ID" value="PON21926.1"/>
    <property type="molecule type" value="Genomic_DNA"/>
</dbReference>
<evidence type="ECO:0000313" key="3">
    <source>
        <dbReference type="EMBL" id="PON21926.1"/>
    </source>
</evidence>
<proteinExistence type="predicted"/>
<organism evidence="2 5">
    <name type="scientific">Trichoderma gamsii</name>
    <dbReference type="NCBI Taxonomy" id="398673"/>
    <lineage>
        <taxon>Eukaryota</taxon>
        <taxon>Fungi</taxon>
        <taxon>Dikarya</taxon>
        <taxon>Ascomycota</taxon>
        <taxon>Pezizomycotina</taxon>
        <taxon>Sordariomycetes</taxon>
        <taxon>Hypocreomycetidae</taxon>
        <taxon>Hypocreales</taxon>
        <taxon>Hypocreaceae</taxon>
        <taxon>Trichoderma</taxon>
    </lineage>
</organism>
<dbReference type="Proteomes" id="UP000236546">
    <property type="component" value="Unassembled WGS sequence"/>
</dbReference>
<dbReference type="Gene3D" id="3.30.429.10">
    <property type="entry name" value="Macrophage Migration Inhibitory Factor"/>
    <property type="match status" value="1"/>
</dbReference>
<feature type="domain" description="Tautomerase cis-CaaD-like" evidence="1">
    <location>
        <begin position="1"/>
        <end position="102"/>
    </location>
</feature>
<reference evidence="3 4" key="1">
    <citation type="journal article" date="2016" name="Genome Announc.">
        <title>Draft Whole-Genome Sequence of Trichoderma gamsii T6085, a Promising Biocontrol Agent of Fusarium Head Blight on Wheat.</title>
        <authorList>
            <person name="Baroncelli R."/>
            <person name="Zapparata A."/>
            <person name="Piaggeschi G."/>
            <person name="Sarrocco S."/>
            <person name="Vannacci G."/>
        </authorList>
    </citation>
    <scope>NUCLEOTIDE SEQUENCE [LARGE SCALE GENOMIC DNA]</scope>
    <source>
        <strain evidence="3 4">T6085</strain>
    </source>
</reference>
<protein>
    <recommendedName>
        <fullName evidence="1">Tautomerase cis-CaaD-like domain-containing protein</fullName>
    </recommendedName>
</protein>
<dbReference type="OrthoDB" id="9981319at2759"/>
<reference evidence="3" key="3">
    <citation type="submission" date="2017-08" db="EMBL/GenBank/DDBJ databases">
        <title>Trichoderma gamsii strain T6085, whole genome shotgun sequencing project.</title>
        <authorList>
            <person name="Baroncelli R."/>
        </authorList>
    </citation>
    <scope>NUCLEOTIDE SEQUENCE</scope>
    <source>
        <strain evidence="3">T6085</strain>
    </source>
</reference>
<dbReference type="Pfam" id="PF14832">
    <property type="entry name" value="Tautomerase_3"/>
    <property type="match status" value="1"/>
</dbReference>
<evidence type="ECO:0000259" key="1">
    <source>
        <dbReference type="Pfam" id="PF14832"/>
    </source>
</evidence>
<evidence type="ECO:0000313" key="4">
    <source>
        <dbReference type="Proteomes" id="UP000054821"/>
    </source>
</evidence>
<dbReference type="EMBL" id="MTYH01000015">
    <property type="protein sequence ID" value="PNP46525.1"/>
    <property type="molecule type" value="Genomic_DNA"/>
</dbReference>
<name>A0A0W7VBN3_9HYPO</name>
<dbReference type="InterPro" id="IPR028116">
    <property type="entry name" value="Cis-CaaD-like"/>
</dbReference>
<sequence length="182" mass="20510">MPYYEVHHSYPLTSEQQQEIASAITNLHATTFTTPSLFVHVQFTKSDESGSTVHFMAGTRRSAQTNRIVGVVRTSAKRTKADLDRLAQRIENAWYSALGVSFDESTQQLPPSEEGKRLALVGFTPLLHVREWGLGAPEAGKEGEWMKELLPYMQRIAEAGNKDVASMLKEFDEREDLKKLLE</sequence>
<dbReference type="RefSeq" id="XP_018656816.1">
    <property type="nucleotide sequence ID" value="XM_018809993.1"/>
</dbReference>
<keyword evidence="4" id="KW-1185">Reference proteome</keyword>
<accession>A0A0W7VBN3</accession>
<evidence type="ECO:0000313" key="2">
    <source>
        <dbReference type="EMBL" id="PNP46525.1"/>
    </source>
</evidence>
<reference evidence="2 5" key="2">
    <citation type="submission" date="2017-02" db="EMBL/GenBank/DDBJ databases">
        <title>Genomes of Trichoderma spp. with biocontrol activity.</title>
        <authorList>
            <person name="Gardiner D."/>
            <person name="Kazan K."/>
            <person name="Vos C."/>
            <person name="Harvey P."/>
        </authorList>
    </citation>
    <scope>NUCLEOTIDE SEQUENCE [LARGE SCALE GENOMIC DNA]</scope>
    <source>
        <strain evidence="2 5">A5MH</strain>
    </source>
</reference>
<dbReference type="AlphaFoldDB" id="A0A0W7VBN3"/>
<evidence type="ECO:0000313" key="5">
    <source>
        <dbReference type="Proteomes" id="UP000236546"/>
    </source>
</evidence>
<dbReference type="GeneID" id="29990076"/>
<dbReference type="Proteomes" id="UP000054821">
    <property type="component" value="Unassembled WGS sequence"/>
</dbReference>
<comment type="caution">
    <text evidence="2">The sequence shown here is derived from an EMBL/GenBank/DDBJ whole genome shotgun (WGS) entry which is preliminary data.</text>
</comment>
<dbReference type="InterPro" id="IPR014347">
    <property type="entry name" value="Tautomerase/MIF_sf"/>
</dbReference>
<gene>
    <name evidence="3" type="ORF">TGAM01_v209182</name>
    <name evidence="2" type="ORF">TGAMA5MH_01983</name>
</gene>